<comment type="caution">
    <text evidence="2">The sequence shown here is derived from an EMBL/GenBank/DDBJ whole genome shotgun (WGS) entry which is preliminary data.</text>
</comment>
<gene>
    <name evidence="2" type="ORF">ACFP3V_04615</name>
</gene>
<sequence>MGTTERVSDDEQLDAPLEGETSQQNLHAQDEEKAEGGQPPEAEDVTAHGRPETD</sequence>
<organism evidence="2 3">
    <name type="scientific">Streptacidiphilus monticola</name>
    <dbReference type="NCBI Taxonomy" id="2161674"/>
    <lineage>
        <taxon>Bacteria</taxon>
        <taxon>Bacillati</taxon>
        <taxon>Actinomycetota</taxon>
        <taxon>Actinomycetes</taxon>
        <taxon>Kitasatosporales</taxon>
        <taxon>Streptomycetaceae</taxon>
        <taxon>Streptacidiphilus</taxon>
    </lineage>
</organism>
<name>A0ABW1FZ29_9ACTN</name>
<evidence type="ECO:0000313" key="3">
    <source>
        <dbReference type="Proteomes" id="UP001596174"/>
    </source>
</evidence>
<proteinExistence type="predicted"/>
<accession>A0ABW1FZ29</accession>
<dbReference type="Proteomes" id="UP001596174">
    <property type="component" value="Unassembled WGS sequence"/>
</dbReference>
<reference evidence="3" key="1">
    <citation type="journal article" date="2019" name="Int. J. Syst. Evol. Microbiol.">
        <title>The Global Catalogue of Microorganisms (GCM) 10K type strain sequencing project: providing services to taxonomists for standard genome sequencing and annotation.</title>
        <authorList>
            <consortium name="The Broad Institute Genomics Platform"/>
            <consortium name="The Broad Institute Genome Sequencing Center for Infectious Disease"/>
            <person name="Wu L."/>
            <person name="Ma J."/>
        </authorList>
    </citation>
    <scope>NUCLEOTIDE SEQUENCE [LARGE SCALE GENOMIC DNA]</scope>
    <source>
        <strain evidence="3">JCM 4816</strain>
    </source>
</reference>
<protein>
    <submittedName>
        <fullName evidence="2">Uncharacterized protein</fullName>
    </submittedName>
</protein>
<dbReference type="EMBL" id="JBHSQJ010000013">
    <property type="protein sequence ID" value="MFC5906502.1"/>
    <property type="molecule type" value="Genomic_DNA"/>
</dbReference>
<feature type="region of interest" description="Disordered" evidence="1">
    <location>
        <begin position="1"/>
        <end position="54"/>
    </location>
</feature>
<dbReference type="RefSeq" id="WP_380579975.1">
    <property type="nucleotide sequence ID" value="NZ_JBHSQJ010000013.1"/>
</dbReference>
<evidence type="ECO:0000313" key="2">
    <source>
        <dbReference type="EMBL" id="MFC5906502.1"/>
    </source>
</evidence>
<feature type="compositionally biased region" description="Basic and acidic residues" evidence="1">
    <location>
        <begin position="45"/>
        <end position="54"/>
    </location>
</feature>
<keyword evidence="3" id="KW-1185">Reference proteome</keyword>
<evidence type="ECO:0000256" key="1">
    <source>
        <dbReference type="SAM" id="MobiDB-lite"/>
    </source>
</evidence>